<reference evidence="2" key="1">
    <citation type="submission" date="2014-11" db="EMBL/GenBank/DDBJ databases">
        <authorList>
            <person name="Amaro Gonzalez C."/>
        </authorList>
    </citation>
    <scope>NUCLEOTIDE SEQUENCE</scope>
</reference>
<proteinExistence type="predicted"/>
<evidence type="ECO:0000313" key="2">
    <source>
        <dbReference type="EMBL" id="JAH65076.1"/>
    </source>
</evidence>
<protein>
    <submittedName>
        <fullName evidence="2">Uncharacterized protein</fullName>
    </submittedName>
</protein>
<name>A0A0E9UH63_ANGAN</name>
<accession>A0A0E9UH63</accession>
<evidence type="ECO:0000256" key="1">
    <source>
        <dbReference type="SAM" id="MobiDB-lite"/>
    </source>
</evidence>
<sequence length="47" mass="5375">MHVHKKRLLAFAVHAKLNFHSVAEEPQASPSALRQQLHRFKVTRTTG</sequence>
<organism evidence="2">
    <name type="scientific">Anguilla anguilla</name>
    <name type="common">European freshwater eel</name>
    <name type="synonym">Muraena anguilla</name>
    <dbReference type="NCBI Taxonomy" id="7936"/>
    <lineage>
        <taxon>Eukaryota</taxon>
        <taxon>Metazoa</taxon>
        <taxon>Chordata</taxon>
        <taxon>Craniata</taxon>
        <taxon>Vertebrata</taxon>
        <taxon>Euteleostomi</taxon>
        <taxon>Actinopterygii</taxon>
        <taxon>Neopterygii</taxon>
        <taxon>Teleostei</taxon>
        <taxon>Anguilliformes</taxon>
        <taxon>Anguillidae</taxon>
        <taxon>Anguilla</taxon>
    </lineage>
</organism>
<feature type="compositionally biased region" description="Basic residues" evidence="1">
    <location>
        <begin position="36"/>
        <end position="47"/>
    </location>
</feature>
<reference evidence="2" key="2">
    <citation type="journal article" date="2015" name="Fish Shellfish Immunol.">
        <title>Early steps in the European eel (Anguilla anguilla)-Vibrio vulnificus interaction in the gills: Role of the RtxA13 toxin.</title>
        <authorList>
            <person name="Callol A."/>
            <person name="Pajuelo D."/>
            <person name="Ebbesson L."/>
            <person name="Teles M."/>
            <person name="MacKenzie S."/>
            <person name="Amaro C."/>
        </authorList>
    </citation>
    <scope>NUCLEOTIDE SEQUENCE</scope>
</reference>
<dbReference type="EMBL" id="GBXM01043501">
    <property type="protein sequence ID" value="JAH65076.1"/>
    <property type="molecule type" value="Transcribed_RNA"/>
</dbReference>
<dbReference type="AlphaFoldDB" id="A0A0E9UH63"/>
<feature type="region of interest" description="Disordered" evidence="1">
    <location>
        <begin position="24"/>
        <end position="47"/>
    </location>
</feature>